<keyword evidence="6" id="KW-1015">Disulfide bond</keyword>
<dbReference type="RefSeq" id="XP_065651757.1">
    <property type="nucleotide sequence ID" value="XM_065795685.1"/>
</dbReference>
<dbReference type="Proteomes" id="UP001652625">
    <property type="component" value="Chromosome 04"/>
</dbReference>
<name>A0ABM4BRI1_HYDVU</name>
<evidence type="ECO:0000256" key="4">
    <source>
        <dbReference type="ARBA" id="ARBA00022729"/>
    </source>
</evidence>
<evidence type="ECO:0000259" key="10">
    <source>
        <dbReference type="PROSITE" id="PS51362"/>
    </source>
</evidence>
<dbReference type="InterPro" id="IPR001839">
    <property type="entry name" value="TGF-b_C"/>
</dbReference>
<sequence length="404" mass="46140">MKVTLLSIIRLIVYVFVNFVNGIPTKERNIIQNTLLDLFGKHNRPRPDVFSHLGRNETSAKKYMLDLYEYSVNTERQGMNNFTTSSENISNIVDDADTVVSFLNNAYVPRPNTTDESGEMFFDVSSNYVVEKVLATALQVYLDITYKTVTAEKLIISVYKIVVPKKKYVLLASKLINASVSQWHEFNVLEASLSWIEYSETNNGILLVCQNQQKKTIPIEGCGIVDFKGREEFRPFLVSFYQSGKEEEFPAKQIRNSESNLKLQERLRRSMQDNIFIEAAEQSSFARNKTRSNGSENNIGSRCDKHPLYIGFKDLGWSDWIIAPDGYRANYCGGDCSFPLDNNANATNHAIIQTLVHMMYPDHIPKPCCAPNKLNTLQVLFLDERNNVVMKRYSNMIVQHCGCQ</sequence>
<dbReference type="SUPFAM" id="SSF57501">
    <property type="entry name" value="Cystine-knot cytokines"/>
    <property type="match status" value="1"/>
</dbReference>
<protein>
    <submittedName>
        <fullName evidence="12 13">Bone morphogenetic protein 7-like isoform X1</fullName>
    </submittedName>
</protein>
<feature type="signal peptide" evidence="9">
    <location>
        <begin position="1"/>
        <end position="22"/>
    </location>
</feature>
<dbReference type="PANTHER" id="PTHR11848">
    <property type="entry name" value="TGF-BETA FAMILY"/>
    <property type="match status" value="1"/>
</dbReference>
<dbReference type="Gene3D" id="2.10.90.10">
    <property type="entry name" value="Cystine-knot cytokines"/>
    <property type="match status" value="1"/>
</dbReference>
<evidence type="ECO:0000313" key="11">
    <source>
        <dbReference type="Proteomes" id="UP001652625"/>
    </source>
</evidence>
<dbReference type="InterPro" id="IPR029034">
    <property type="entry name" value="Cystine-knot_cytokine"/>
</dbReference>
<organism evidence="11 12">
    <name type="scientific">Hydra vulgaris</name>
    <name type="common">Hydra</name>
    <name type="synonym">Hydra attenuata</name>
    <dbReference type="NCBI Taxonomy" id="6087"/>
    <lineage>
        <taxon>Eukaryota</taxon>
        <taxon>Metazoa</taxon>
        <taxon>Cnidaria</taxon>
        <taxon>Hydrozoa</taxon>
        <taxon>Hydroidolina</taxon>
        <taxon>Anthoathecata</taxon>
        <taxon>Aplanulata</taxon>
        <taxon>Hydridae</taxon>
        <taxon>Hydra</taxon>
    </lineage>
</organism>
<evidence type="ECO:0000256" key="2">
    <source>
        <dbReference type="ARBA" id="ARBA00006656"/>
    </source>
</evidence>
<keyword evidence="11" id="KW-1185">Reference proteome</keyword>
<evidence type="ECO:0000256" key="3">
    <source>
        <dbReference type="ARBA" id="ARBA00022525"/>
    </source>
</evidence>
<dbReference type="PANTHER" id="PTHR11848:SF310">
    <property type="entry name" value="PROTEIN 60A-RELATED"/>
    <property type="match status" value="1"/>
</dbReference>
<gene>
    <name evidence="12 13" type="primary">LOC100206618</name>
</gene>
<evidence type="ECO:0000313" key="12">
    <source>
        <dbReference type="RefSeq" id="XP_065651756.1"/>
    </source>
</evidence>
<dbReference type="Pfam" id="PF00019">
    <property type="entry name" value="TGF_beta"/>
    <property type="match status" value="1"/>
</dbReference>
<evidence type="ECO:0000313" key="13">
    <source>
        <dbReference type="RefSeq" id="XP_065651757.1"/>
    </source>
</evidence>
<accession>A0ABM4BRI1</accession>
<evidence type="ECO:0000256" key="5">
    <source>
        <dbReference type="ARBA" id="ARBA00023030"/>
    </source>
</evidence>
<keyword evidence="3" id="KW-0964">Secreted</keyword>
<dbReference type="PROSITE" id="PS00250">
    <property type="entry name" value="TGF_BETA_1"/>
    <property type="match status" value="1"/>
</dbReference>
<dbReference type="InterPro" id="IPR001111">
    <property type="entry name" value="TGF-b_propeptide"/>
</dbReference>
<feature type="chain" id="PRO_5045025851" evidence="9">
    <location>
        <begin position="23"/>
        <end position="404"/>
    </location>
</feature>
<proteinExistence type="inferred from homology"/>
<dbReference type="RefSeq" id="XP_065651756.1">
    <property type="nucleotide sequence ID" value="XM_065795684.1"/>
</dbReference>
<evidence type="ECO:0000256" key="6">
    <source>
        <dbReference type="ARBA" id="ARBA00023157"/>
    </source>
</evidence>
<dbReference type="Gene3D" id="2.60.120.970">
    <property type="match status" value="1"/>
</dbReference>
<comment type="similarity">
    <text evidence="2 8">Belongs to the TGF-beta family.</text>
</comment>
<reference evidence="12 13" key="1">
    <citation type="submission" date="2025-05" db="UniProtKB">
        <authorList>
            <consortium name="RefSeq"/>
        </authorList>
    </citation>
    <scope>IDENTIFICATION</scope>
</reference>
<dbReference type="CDD" id="cd13761">
    <property type="entry name" value="TGF_beta_BMP5_like"/>
    <property type="match status" value="1"/>
</dbReference>
<evidence type="ECO:0000256" key="9">
    <source>
        <dbReference type="SAM" id="SignalP"/>
    </source>
</evidence>
<feature type="domain" description="TGF-beta family profile" evidence="10">
    <location>
        <begin position="288"/>
        <end position="404"/>
    </location>
</feature>
<evidence type="ECO:0000256" key="7">
    <source>
        <dbReference type="ARBA" id="ARBA00023180"/>
    </source>
</evidence>
<evidence type="ECO:0000256" key="8">
    <source>
        <dbReference type="RuleBase" id="RU000354"/>
    </source>
</evidence>
<keyword evidence="5 8" id="KW-0339">Growth factor</keyword>
<dbReference type="Pfam" id="PF00688">
    <property type="entry name" value="TGFb_propeptide"/>
    <property type="match status" value="1"/>
</dbReference>
<dbReference type="InterPro" id="IPR015615">
    <property type="entry name" value="TGF-beta-rel"/>
</dbReference>
<dbReference type="SMART" id="SM00204">
    <property type="entry name" value="TGFB"/>
    <property type="match status" value="1"/>
</dbReference>
<comment type="subcellular location">
    <subcellularLocation>
        <location evidence="1">Secreted</location>
    </subcellularLocation>
</comment>
<keyword evidence="4 9" id="KW-0732">Signal</keyword>
<dbReference type="PROSITE" id="PS51362">
    <property type="entry name" value="TGF_BETA_2"/>
    <property type="match status" value="1"/>
</dbReference>
<keyword evidence="7" id="KW-0325">Glycoprotein</keyword>
<evidence type="ECO:0000256" key="1">
    <source>
        <dbReference type="ARBA" id="ARBA00004613"/>
    </source>
</evidence>
<dbReference type="GeneID" id="100206618"/>
<dbReference type="InterPro" id="IPR017948">
    <property type="entry name" value="TGFb_CS"/>
</dbReference>